<feature type="domain" description="Peptidase S9A N-terminal" evidence="12">
    <location>
        <begin position="10"/>
        <end position="417"/>
    </location>
</feature>
<evidence type="ECO:0000256" key="4">
    <source>
        <dbReference type="ARBA" id="ARBA00016310"/>
    </source>
</evidence>
<dbReference type="Gene3D" id="3.40.50.1820">
    <property type="entry name" value="alpha/beta hydrolase"/>
    <property type="match status" value="1"/>
</dbReference>
<name>A0A443QZ63_9ACAR</name>
<dbReference type="AlphaFoldDB" id="A0A443QZ63"/>
<protein>
    <recommendedName>
        <fullName evidence="4 10">Prolyl endopeptidase</fullName>
        <ecNumber evidence="10">3.4.21.-</ecNumber>
    </recommendedName>
</protein>
<reference evidence="13 14" key="1">
    <citation type="journal article" date="2018" name="Gigascience">
        <title>Genomes of trombidid mites reveal novel predicted allergens and laterally-transferred genes associated with secondary metabolism.</title>
        <authorList>
            <person name="Dong X."/>
            <person name="Chaisiri K."/>
            <person name="Xia D."/>
            <person name="Armstrong S.D."/>
            <person name="Fang Y."/>
            <person name="Donnelly M.J."/>
            <person name="Kadowaki T."/>
            <person name="McGarry J.W."/>
            <person name="Darby A.C."/>
            <person name="Makepeace B.L."/>
        </authorList>
    </citation>
    <scope>NUCLEOTIDE SEQUENCE [LARGE SCALE GENOMIC DNA]</scope>
    <source>
        <strain evidence="13">UoL-WK</strain>
    </source>
</reference>
<evidence type="ECO:0000256" key="9">
    <source>
        <dbReference type="ARBA" id="ARBA00022990"/>
    </source>
</evidence>
<evidence type="ECO:0000256" key="10">
    <source>
        <dbReference type="RuleBase" id="RU368024"/>
    </source>
</evidence>
<dbReference type="FunFam" id="2.130.10.120:FF:000001">
    <property type="entry name" value="Prolyl endopeptidase"/>
    <property type="match status" value="1"/>
</dbReference>
<comment type="similarity">
    <text evidence="3 10">Belongs to the peptidase S9A family.</text>
</comment>
<keyword evidence="5" id="KW-0963">Cytoplasm</keyword>
<dbReference type="FunFam" id="3.40.50.1820:FF:000275">
    <property type="entry name" value="Prolyl endopeptidase"/>
    <property type="match status" value="1"/>
</dbReference>
<dbReference type="Pfam" id="PF02897">
    <property type="entry name" value="Peptidase_S9_N"/>
    <property type="match status" value="1"/>
</dbReference>
<comment type="caution">
    <text evidence="13">The sequence shown here is derived from an EMBL/GenBank/DDBJ whole genome shotgun (WGS) entry which is preliminary data.</text>
</comment>
<dbReference type="GO" id="GO:0006508">
    <property type="term" value="P:proteolysis"/>
    <property type="evidence" value="ECO:0007669"/>
    <property type="project" value="UniProtKB-KW"/>
</dbReference>
<dbReference type="EMBL" id="NCKU01003034">
    <property type="protein sequence ID" value="RWS08317.1"/>
    <property type="molecule type" value="Genomic_DNA"/>
</dbReference>
<comment type="catalytic activity">
    <reaction evidence="1">
        <text>Hydrolysis of Pro-|-Xaa &gt;&gt; Ala-|-Xaa in oligopeptides.</text>
        <dbReference type="EC" id="3.4.21.26"/>
    </reaction>
</comment>
<organism evidence="13 14">
    <name type="scientific">Dinothrombium tinctorium</name>
    <dbReference type="NCBI Taxonomy" id="1965070"/>
    <lineage>
        <taxon>Eukaryota</taxon>
        <taxon>Metazoa</taxon>
        <taxon>Ecdysozoa</taxon>
        <taxon>Arthropoda</taxon>
        <taxon>Chelicerata</taxon>
        <taxon>Arachnida</taxon>
        <taxon>Acari</taxon>
        <taxon>Acariformes</taxon>
        <taxon>Trombidiformes</taxon>
        <taxon>Prostigmata</taxon>
        <taxon>Anystina</taxon>
        <taxon>Parasitengona</taxon>
        <taxon>Trombidioidea</taxon>
        <taxon>Trombidiidae</taxon>
        <taxon>Dinothrombium</taxon>
    </lineage>
</organism>
<gene>
    <name evidence="13" type="ORF">B4U79_02303</name>
</gene>
<keyword evidence="6 10" id="KW-0645">Protease</keyword>
<evidence type="ECO:0000313" key="14">
    <source>
        <dbReference type="Proteomes" id="UP000285301"/>
    </source>
</evidence>
<dbReference type="InterPro" id="IPR051167">
    <property type="entry name" value="Prolyl_oligopep/macrocyclase"/>
</dbReference>
<keyword evidence="7 10" id="KW-0378">Hydrolase</keyword>
<dbReference type="Pfam" id="PF00326">
    <property type="entry name" value="Peptidase_S9"/>
    <property type="match status" value="1"/>
</dbReference>
<accession>A0A443QZ63</accession>
<dbReference type="FunFam" id="3.40.50.1820:FF:000005">
    <property type="entry name" value="Prolyl endopeptidase"/>
    <property type="match status" value="1"/>
</dbReference>
<dbReference type="InterPro" id="IPR001375">
    <property type="entry name" value="Peptidase_S9_cat"/>
</dbReference>
<evidence type="ECO:0000256" key="2">
    <source>
        <dbReference type="ARBA" id="ARBA00004496"/>
    </source>
</evidence>
<dbReference type="EC" id="3.4.21.-" evidence="10"/>
<dbReference type="PANTHER" id="PTHR42881:SF2">
    <property type="entry name" value="PROLYL ENDOPEPTIDASE"/>
    <property type="match status" value="1"/>
</dbReference>
<dbReference type="InterPro" id="IPR002470">
    <property type="entry name" value="Peptidase_S9A"/>
</dbReference>
<evidence type="ECO:0000259" key="12">
    <source>
        <dbReference type="Pfam" id="PF02897"/>
    </source>
</evidence>
<keyword evidence="9" id="KW-0007">Acetylation</keyword>
<dbReference type="GO" id="GO:0070012">
    <property type="term" value="F:oligopeptidase activity"/>
    <property type="evidence" value="ECO:0007669"/>
    <property type="project" value="TreeGrafter"/>
</dbReference>
<evidence type="ECO:0000256" key="3">
    <source>
        <dbReference type="ARBA" id="ARBA00005228"/>
    </source>
</evidence>
<keyword evidence="8 10" id="KW-0720">Serine protease</keyword>
<dbReference type="SUPFAM" id="SSF53474">
    <property type="entry name" value="alpha/beta-Hydrolases"/>
    <property type="match status" value="1"/>
</dbReference>
<evidence type="ECO:0000313" key="13">
    <source>
        <dbReference type="EMBL" id="RWS08317.1"/>
    </source>
</evidence>
<dbReference type="SUPFAM" id="SSF50993">
    <property type="entry name" value="Peptidase/esterase 'gauge' domain"/>
    <property type="match status" value="1"/>
</dbReference>
<dbReference type="OrthoDB" id="248387at2759"/>
<evidence type="ECO:0000256" key="7">
    <source>
        <dbReference type="ARBA" id="ARBA00022801"/>
    </source>
</evidence>
<keyword evidence="14" id="KW-1185">Reference proteome</keyword>
<evidence type="ECO:0000256" key="5">
    <source>
        <dbReference type="ARBA" id="ARBA00022490"/>
    </source>
</evidence>
<sequence length="707" mass="81373">MGDILQFEYPNARRDDNCKEIIHGVEIADVYRWLEDPDSEETKHFVEQQNAVSMPFITSCPYREKINKRLNELWNYPKYDCPFKRGNKYFFYKNDGLQNQFVLYIQESLDSEPRVFLDPNEINVEGTTAITVTAFSEDGQWFAYGLSDAGSDWVRIKIRNVETGIDCEETLEKCKYTSISWTHDNKGFFYSCYPDHCTKSDGTETQMNEYQKMYYHRINTSQCEDILVVQFPDKPRWRSHGEVSNCGRYLFVSVDESCHYNLIYYTPLDVEKEPIVGELKLIPVFDKFEADYELVTNNGDIAFFRTNKDSPNYKLIEVDIKNPSQANWKESIPEHEKDVLDDCFCVYGNILVVLYLRDVVNVIELRKLEDGSLIKPLDIPIGTIQSLSGKRKQSEIFFYVTSFLSPGVIYHCDLSQNLEPKIFREITVKDFDQSEFITEQVFYESKDKTKVPMFIVRPKNLLLDGSNPCLLHGYGGFNFSYSPMFGLSRILLMKHLKGMFAVANIRGGGEYGEKWHDGGRLFNKQNCFDDFIAAAEYLINNKYTCTKKLAIKGGSNGGLLVAACSNQRPDLFGCAIAHVGVMDMLRFHKFTIGHSWVSDYGNPDEENHFKNVLKFSPLHNVPTNVDNYPATLLLTADHDDRVVPLHSLKYIAQLQHVLGKRLKHVPIMIRVDVNAGHGGGKPTSKLIEELTEVFCFIIKTLDLVYYD</sequence>
<dbReference type="InterPro" id="IPR023302">
    <property type="entry name" value="Pept_S9A_N"/>
</dbReference>
<dbReference type="PANTHER" id="PTHR42881">
    <property type="entry name" value="PROLYL ENDOPEPTIDASE"/>
    <property type="match status" value="1"/>
</dbReference>
<dbReference type="PRINTS" id="PR00862">
    <property type="entry name" value="PROLIGOPTASE"/>
</dbReference>
<dbReference type="GO" id="GO:0004252">
    <property type="term" value="F:serine-type endopeptidase activity"/>
    <property type="evidence" value="ECO:0007669"/>
    <property type="project" value="UniProtKB-UniRule"/>
</dbReference>
<feature type="domain" description="Peptidase S9 prolyl oligopeptidase catalytic" evidence="11">
    <location>
        <begin position="488"/>
        <end position="701"/>
    </location>
</feature>
<dbReference type="PROSITE" id="PS00708">
    <property type="entry name" value="PRO_ENDOPEP_SER"/>
    <property type="match status" value="1"/>
</dbReference>
<evidence type="ECO:0000259" key="11">
    <source>
        <dbReference type="Pfam" id="PF00326"/>
    </source>
</evidence>
<dbReference type="InterPro" id="IPR029058">
    <property type="entry name" value="AB_hydrolase_fold"/>
</dbReference>
<dbReference type="GO" id="GO:0005829">
    <property type="term" value="C:cytosol"/>
    <property type="evidence" value="ECO:0007669"/>
    <property type="project" value="TreeGrafter"/>
</dbReference>
<evidence type="ECO:0000256" key="6">
    <source>
        <dbReference type="ARBA" id="ARBA00022670"/>
    </source>
</evidence>
<comment type="subcellular location">
    <subcellularLocation>
        <location evidence="2">Cytoplasm</location>
    </subcellularLocation>
</comment>
<evidence type="ECO:0000256" key="1">
    <source>
        <dbReference type="ARBA" id="ARBA00001070"/>
    </source>
</evidence>
<dbReference type="Proteomes" id="UP000285301">
    <property type="component" value="Unassembled WGS sequence"/>
</dbReference>
<dbReference type="Gene3D" id="2.130.10.120">
    <property type="entry name" value="Prolyl oligopeptidase, N-terminal domain"/>
    <property type="match status" value="1"/>
</dbReference>
<evidence type="ECO:0000256" key="8">
    <source>
        <dbReference type="ARBA" id="ARBA00022825"/>
    </source>
</evidence>
<proteinExistence type="inferred from homology"/>
<dbReference type="InterPro" id="IPR002471">
    <property type="entry name" value="Pept_S9_AS"/>
</dbReference>
<dbReference type="STRING" id="1965070.A0A443QZ63"/>